<comment type="caution">
    <text evidence="1">The sequence shown here is derived from an EMBL/GenBank/DDBJ whole genome shotgun (WGS) entry which is preliminary data.</text>
</comment>
<gene>
    <name evidence="1" type="ORF">LEP1GSC125_0593</name>
</gene>
<evidence type="ECO:0000313" key="2">
    <source>
        <dbReference type="Proteomes" id="UP000001343"/>
    </source>
</evidence>
<evidence type="ECO:0000313" key="1">
    <source>
        <dbReference type="EMBL" id="EKS01312.1"/>
    </source>
</evidence>
<dbReference type="Proteomes" id="UP000001343">
    <property type="component" value="Unassembled WGS sequence"/>
</dbReference>
<dbReference type="EMBL" id="AKWM02000021">
    <property type="protein sequence ID" value="EKS01312.1"/>
    <property type="molecule type" value="Genomic_DNA"/>
</dbReference>
<dbReference type="AlphaFoldDB" id="A0AA87SZU2"/>
<sequence length="77" mass="9141">MVSQKYSECLCFNSNLIQAAQFLPEWKRNIVWIFLTLKESAGFWDQSGFPLDFPVNFHPSGKTDVFERFYFYFGISR</sequence>
<proteinExistence type="predicted"/>
<accession>A0AA87SZU2</accession>
<protein>
    <submittedName>
        <fullName evidence="1">Uncharacterized protein</fullName>
    </submittedName>
</protein>
<organism evidence="1 2">
    <name type="scientific">Leptospira mayottensis 200901122</name>
    <dbReference type="NCBI Taxonomy" id="1193010"/>
    <lineage>
        <taxon>Bacteria</taxon>
        <taxon>Pseudomonadati</taxon>
        <taxon>Spirochaetota</taxon>
        <taxon>Spirochaetia</taxon>
        <taxon>Leptospirales</taxon>
        <taxon>Leptospiraceae</taxon>
        <taxon>Leptospira</taxon>
    </lineage>
</organism>
<name>A0AA87SZU2_9LEPT</name>
<reference evidence="1 2" key="1">
    <citation type="journal article" date="2014" name="Int. J. Syst. Evol. Microbiol.">
        <title>Leptospira mayottensis sp. nov., a pathogenic species of the genus Leptospira isolated from humans.</title>
        <authorList>
            <person name="Bourhy P."/>
            <person name="Collet L."/>
            <person name="Brisse S."/>
            <person name="Picardeau M."/>
        </authorList>
    </citation>
    <scope>NUCLEOTIDE SEQUENCE [LARGE SCALE GENOMIC DNA]</scope>
    <source>
        <strain evidence="1 2">200901122</strain>
    </source>
</reference>